<dbReference type="HOGENOM" id="CLU_2322068_0_0_1"/>
<dbReference type="Proteomes" id="UP000054248">
    <property type="component" value="Unassembled WGS sequence"/>
</dbReference>
<proteinExistence type="predicted"/>
<reference evidence="2 3" key="1">
    <citation type="submission" date="2014-04" db="EMBL/GenBank/DDBJ databases">
        <authorList>
            <consortium name="DOE Joint Genome Institute"/>
            <person name="Kuo A."/>
            <person name="Girlanda M."/>
            <person name="Perotto S."/>
            <person name="Kohler A."/>
            <person name="Nagy L.G."/>
            <person name="Floudas D."/>
            <person name="Copeland A."/>
            <person name="Barry K.W."/>
            <person name="Cichocki N."/>
            <person name="Veneault-Fourrey C."/>
            <person name="LaButti K."/>
            <person name="Lindquist E.A."/>
            <person name="Lipzen A."/>
            <person name="Lundell T."/>
            <person name="Morin E."/>
            <person name="Murat C."/>
            <person name="Sun H."/>
            <person name="Tunlid A."/>
            <person name="Henrissat B."/>
            <person name="Grigoriev I.V."/>
            <person name="Hibbett D.S."/>
            <person name="Martin F."/>
            <person name="Nordberg H.P."/>
            <person name="Cantor M.N."/>
            <person name="Hua S.X."/>
        </authorList>
    </citation>
    <scope>NUCLEOTIDE SEQUENCE [LARGE SCALE GENOMIC DNA]</scope>
    <source>
        <strain evidence="2 3">MUT 4182</strain>
    </source>
</reference>
<dbReference type="EMBL" id="KN823174">
    <property type="protein sequence ID" value="KIO20461.1"/>
    <property type="molecule type" value="Genomic_DNA"/>
</dbReference>
<name>A0A0C3Q890_9AGAM</name>
<evidence type="ECO:0000313" key="2">
    <source>
        <dbReference type="EMBL" id="KIO20461.1"/>
    </source>
</evidence>
<protein>
    <submittedName>
        <fullName evidence="2">Uncharacterized protein</fullName>
    </submittedName>
</protein>
<feature type="region of interest" description="Disordered" evidence="1">
    <location>
        <begin position="1"/>
        <end position="64"/>
    </location>
</feature>
<sequence>MWAQGMAIGACQAMEGRAAEERETERGQRKRREWGMEKENSGVRPKGRQVSPLRHRRRKTRVYGTLIPLTQASPDSRRSASLHPAAPIAQGMSLVQLIV</sequence>
<evidence type="ECO:0000256" key="1">
    <source>
        <dbReference type="SAM" id="MobiDB-lite"/>
    </source>
</evidence>
<accession>A0A0C3Q890</accession>
<evidence type="ECO:0000313" key="3">
    <source>
        <dbReference type="Proteomes" id="UP000054248"/>
    </source>
</evidence>
<feature type="compositionally biased region" description="Basic and acidic residues" evidence="1">
    <location>
        <begin position="17"/>
        <end position="41"/>
    </location>
</feature>
<keyword evidence="3" id="KW-1185">Reference proteome</keyword>
<reference evidence="3" key="2">
    <citation type="submission" date="2015-01" db="EMBL/GenBank/DDBJ databases">
        <title>Evolutionary Origins and Diversification of the Mycorrhizal Mutualists.</title>
        <authorList>
            <consortium name="DOE Joint Genome Institute"/>
            <consortium name="Mycorrhizal Genomics Consortium"/>
            <person name="Kohler A."/>
            <person name="Kuo A."/>
            <person name="Nagy L.G."/>
            <person name="Floudas D."/>
            <person name="Copeland A."/>
            <person name="Barry K.W."/>
            <person name="Cichocki N."/>
            <person name="Veneault-Fourrey C."/>
            <person name="LaButti K."/>
            <person name="Lindquist E.A."/>
            <person name="Lipzen A."/>
            <person name="Lundell T."/>
            <person name="Morin E."/>
            <person name="Murat C."/>
            <person name="Riley R."/>
            <person name="Ohm R."/>
            <person name="Sun H."/>
            <person name="Tunlid A."/>
            <person name="Henrissat B."/>
            <person name="Grigoriev I.V."/>
            <person name="Hibbett D.S."/>
            <person name="Martin F."/>
        </authorList>
    </citation>
    <scope>NUCLEOTIDE SEQUENCE [LARGE SCALE GENOMIC DNA]</scope>
    <source>
        <strain evidence="3">MUT 4182</strain>
    </source>
</reference>
<gene>
    <name evidence="2" type="ORF">M407DRAFT_245802</name>
</gene>
<dbReference type="AlphaFoldDB" id="A0A0C3Q890"/>
<organism evidence="2 3">
    <name type="scientific">Tulasnella calospora MUT 4182</name>
    <dbReference type="NCBI Taxonomy" id="1051891"/>
    <lineage>
        <taxon>Eukaryota</taxon>
        <taxon>Fungi</taxon>
        <taxon>Dikarya</taxon>
        <taxon>Basidiomycota</taxon>
        <taxon>Agaricomycotina</taxon>
        <taxon>Agaricomycetes</taxon>
        <taxon>Cantharellales</taxon>
        <taxon>Tulasnellaceae</taxon>
        <taxon>Tulasnella</taxon>
    </lineage>
</organism>